<dbReference type="Gene3D" id="3.40.50.2300">
    <property type="match status" value="1"/>
</dbReference>
<reference evidence="7 8" key="1">
    <citation type="submission" date="2023-08" db="EMBL/GenBank/DDBJ databases">
        <title>Oxalobacteraceae gen .nov., isolated from river sludge outside the plant.</title>
        <authorList>
            <person name="Zhao S.Y."/>
        </authorList>
    </citation>
    <scope>NUCLEOTIDE SEQUENCE [LARGE SCALE GENOMIC DNA]</scope>
    <source>
        <strain evidence="7 8">R-40</strain>
    </source>
</reference>
<dbReference type="EMBL" id="JAUYVH010000002">
    <property type="protein sequence ID" value="MDQ9169749.1"/>
    <property type="molecule type" value="Genomic_DNA"/>
</dbReference>
<dbReference type="SUPFAM" id="SSF55874">
    <property type="entry name" value="ATPase domain of HSP90 chaperone/DNA topoisomerase II/histidine kinase"/>
    <property type="match status" value="1"/>
</dbReference>
<dbReference type="InterPro" id="IPR036890">
    <property type="entry name" value="HATPase_C_sf"/>
</dbReference>
<evidence type="ECO:0000313" key="7">
    <source>
        <dbReference type="EMBL" id="MDQ9169749.1"/>
    </source>
</evidence>
<evidence type="ECO:0000259" key="6">
    <source>
        <dbReference type="PROSITE" id="PS50110"/>
    </source>
</evidence>
<dbReference type="SMART" id="SM00388">
    <property type="entry name" value="HisKA"/>
    <property type="match status" value="1"/>
</dbReference>
<dbReference type="PANTHER" id="PTHR43065">
    <property type="entry name" value="SENSOR HISTIDINE KINASE"/>
    <property type="match status" value="1"/>
</dbReference>
<protein>
    <recommendedName>
        <fullName evidence="2">histidine kinase</fullName>
        <ecNumber evidence="2">2.7.13.3</ecNumber>
    </recommendedName>
</protein>
<dbReference type="Gene3D" id="1.10.287.130">
    <property type="match status" value="1"/>
</dbReference>
<feature type="domain" description="Response regulatory" evidence="6">
    <location>
        <begin position="263"/>
        <end position="379"/>
    </location>
</feature>
<dbReference type="Pfam" id="PF00072">
    <property type="entry name" value="Response_reg"/>
    <property type="match status" value="1"/>
</dbReference>
<dbReference type="InterPro" id="IPR003661">
    <property type="entry name" value="HisK_dim/P_dom"/>
</dbReference>
<dbReference type="SMART" id="SM00387">
    <property type="entry name" value="HATPase_c"/>
    <property type="match status" value="1"/>
</dbReference>
<dbReference type="GO" id="GO:0005524">
    <property type="term" value="F:ATP binding"/>
    <property type="evidence" value="ECO:0007669"/>
    <property type="project" value="UniProtKB-KW"/>
</dbReference>
<dbReference type="InterPro" id="IPR011006">
    <property type="entry name" value="CheY-like_superfamily"/>
</dbReference>
<dbReference type="SUPFAM" id="SSF52172">
    <property type="entry name" value="CheY-like"/>
    <property type="match status" value="1"/>
</dbReference>
<keyword evidence="3 4" id="KW-0597">Phosphoprotein</keyword>
<dbReference type="InterPro" id="IPR005467">
    <property type="entry name" value="His_kinase_dom"/>
</dbReference>
<dbReference type="InterPro" id="IPR001789">
    <property type="entry name" value="Sig_transdc_resp-reg_receiver"/>
</dbReference>
<dbReference type="SMART" id="SM00448">
    <property type="entry name" value="REC"/>
    <property type="match status" value="1"/>
</dbReference>
<dbReference type="PROSITE" id="PS50110">
    <property type="entry name" value="RESPONSE_REGULATORY"/>
    <property type="match status" value="1"/>
</dbReference>
<keyword evidence="7" id="KW-0067">ATP-binding</keyword>
<dbReference type="RefSeq" id="WP_338435682.1">
    <property type="nucleotide sequence ID" value="NZ_JAUYVH010000002.1"/>
</dbReference>
<evidence type="ECO:0000256" key="3">
    <source>
        <dbReference type="ARBA" id="ARBA00022553"/>
    </source>
</evidence>
<dbReference type="SUPFAM" id="SSF47384">
    <property type="entry name" value="Homodimeric domain of signal transducing histidine kinase"/>
    <property type="match status" value="1"/>
</dbReference>
<feature type="modified residue" description="4-aspartylphosphate" evidence="4">
    <location>
        <position position="313"/>
    </location>
</feature>
<dbReference type="Pfam" id="PF00512">
    <property type="entry name" value="HisKA"/>
    <property type="match status" value="1"/>
</dbReference>
<accession>A0ABU1BLP0</accession>
<evidence type="ECO:0000256" key="1">
    <source>
        <dbReference type="ARBA" id="ARBA00000085"/>
    </source>
</evidence>
<organism evidence="7 8">
    <name type="scientific">Keguizhuia sedimenti</name>
    <dbReference type="NCBI Taxonomy" id="3064264"/>
    <lineage>
        <taxon>Bacteria</taxon>
        <taxon>Pseudomonadati</taxon>
        <taxon>Pseudomonadota</taxon>
        <taxon>Betaproteobacteria</taxon>
        <taxon>Burkholderiales</taxon>
        <taxon>Oxalobacteraceae</taxon>
        <taxon>Keguizhuia</taxon>
    </lineage>
</organism>
<dbReference type="Gene3D" id="3.30.565.10">
    <property type="entry name" value="Histidine kinase-like ATPase, C-terminal domain"/>
    <property type="match status" value="1"/>
</dbReference>
<sequence>MEKALQRSQKLEAVGRLTGGVAHDFNNILQIISGNMQMLEPASGENEQIEARIKNTLEAVDRGAKLSSQLLTFARRQPLQTGVFHIGNRLKRIEGLIQRLVGDAIAINISFTDDLWNTKIDPDLFDNVVMNLAVNARDAMDGKGTISFLFENRVVTGAARKIHPEMEQGEYVLLTVADTGSGMAPEVMERAFEPFFTTKPEGIGTGLGLSMAYGFVKQSGGFIYLASKQGRGTEVRIFLAHTLEQPNNSPELATKRSVGGNESILVVEDDLQVQSTVSSLLSQLGYRVLTAHDAEQALKILEQNKSVDILFADVVLQGGMDGLELGAHAKAIYPELHILLTSGFSYDSIRNKDRLDQNIHVLKKPYKREQLDAAIQDLLRRS</sequence>
<name>A0ABU1BLP0_9BURK</name>
<proteinExistence type="predicted"/>
<dbReference type="PROSITE" id="PS50109">
    <property type="entry name" value="HIS_KIN"/>
    <property type="match status" value="1"/>
</dbReference>
<dbReference type="PANTHER" id="PTHR43065:SF49">
    <property type="entry name" value="HISTIDINE KINASE"/>
    <property type="match status" value="1"/>
</dbReference>
<feature type="domain" description="Histidine kinase" evidence="5">
    <location>
        <begin position="20"/>
        <end position="243"/>
    </location>
</feature>
<dbReference type="PRINTS" id="PR00344">
    <property type="entry name" value="BCTRLSENSOR"/>
</dbReference>
<evidence type="ECO:0000256" key="2">
    <source>
        <dbReference type="ARBA" id="ARBA00012438"/>
    </source>
</evidence>
<keyword evidence="8" id="KW-1185">Reference proteome</keyword>
<keyword evidence="7" id="KW-0547">Nucleotide-binding</keyword>
<evidence type="ECO:0000313" key="8">
    <source>
        <dbReference type="Proteomes" id="UP001225596"/>
    </source>
</evidence>
<dbReference type="InterPro" id="IPR003594">
    <property type="entry name" value="HATPase_dom"/>
</dbReference>
<dbReference type="EC" id="2.7.13.3" evidence="2"/>
<dbReference type="Proteomes" id="UP001225596">
    <property type="component" value="Unassembled WGS sequence"/>
</dbReference>
<dbReference type="InterPro" id="IPR036097">
    <property type="entry name" value="HisK_dim/P_sf"/>
</dbReference>
<dbReference type="CDD" id="cd00082">
    <property type="entry name" value="HisKA"/>
    <property type="match status" value="1"/>
</dbReference>
<comment type="catalytic activity">
    <reaction evidence="1">
        <text>ATP + protein L-histidine = ADP + protein N-phospho-L-histidine.</text>
        <dbReference type="EC" id="2.7.13.3"/>
    </reaction>
</comment>
<gene>
    <name evidence="7" type="ORF">Q8A64_04915</name>
</gene>
<evidence type="ECO:0000259" key="5">
    <source>
        <dbReference type="PROSITE" id="PS50109"/>
    </source>
</evidence>
<dbReference type="Pfam" id="PF02518">
    <property type="entry name" value="HATPase_c"/>
    <property type="match status" value="1"/>
</dbReference>
<dbReference type="InterPro" id="IPR004358">
    <property type="entry name" value="Sig_transdc_His_kin-like_C"/>
</dbReference>
<evidence type="ECO:0000256" key="4">
    <source>
        <dbReference type="PROSITE-ProRule" id="PRU00169"/>
    </source>
</evidence>
<comment type="caution">
    <text evidence="7">The sequence shown here is derived from an EMBL/GenBank/DDBJ whole genome shotgun (WGS) entry which is preliminary data.</text>
</comment>